<evidence type="ECO:0000256" key="1">
    <source>
        <dbReference type="ARBA" id="ARBA00006781"/>
    </source>
</evidence>
<dbReference type="PANTHER" id="PTHR13261">
    <property type="entry name" value="BRCA2 AND CDKN1A INTERACTING PROTEIN"/>
    <property type="match status" value="1"/>
</dbReference>
<dbReference type="STRING" id="157652.A0A371G0P6"/>
<dbReference type="EMBL" id="QJKJ01007147">
    <property type="protein sequence ID" value="RDX84118.1"/>
    <property type="molecule type" value="Genomic_DNA"/>
</dbReference>
<reference evidence="3" key="1">
    <citation type="submission" date="2018-05" db="EMBL/GenBank/DDBJ databases">
        <title>Draft genome of Mucuna pruriens seed.</title>
        <authorList>
            <person name="Nnadi N.E."/>
            <person name="Vos R."/>
            <person name="Hasami M.H."/>
            <person name="Devisetty U.K."/>
            <person name="Aguiy J.C."/>
        </authorList>
    </citation>
    <scope>NUCLEOTIDE SEQUENCE [LARGE SCALE GENOMIC DNA]</scope>
    <source>
        <strain evidence="3">JCA_2017</strain>
    </source>
</reference>
<dbReference type="SUPFAM" id="SSF56399">
    <property type="entry name" value="ADP-ribosylation"/>
    <property type="match status" value="1"/>
</dbReference>
<proteinExistence type="inferred from homology"/>
<feature type="region of interest" description="Disordered" evidence="2">
    <location>
        <begin position="14"/>
        <end position="41"/>
    </location>
</feature>
<dbReference type="Gene3D" id="3.90.228.10">
    <property type="match status" value="1"/>
</dbReference>
<feature type="compositionally biased region" description="Polar residues" evidence="2">
    <location>
        <begin position="395"/>
        <end position="405"/>
    </location>
</feature>
<dbReference type="InterPro" id="IPR025602">
    <property type="entry name" value="BCP1_family"/>
</dbReference>
<feature type="region of interest" description="Disordered" evidence="2">
    <location>
        <begin position="395"/>
        <end position="417"/>
    </location>
</feature>
<name>A0A371G0P6_MUCPR</name>
<dbReference type="PANTHER" id="PTHR13261:SF0">
    <property type="entry name" value="BRCA2 AND CDKN1A-INTERACTING PROTEIN"/>
    <property type="match status" value="1"/>
</dbReference>
<feature type="non-terminal residue" evidence="3">
    <location>
        <position position="1"/>
    </location>
</feature>
<keyword evidence="4" id="KW-1185">Reference proteome</keyword>
<comment type="caution">
    <text evidence="3">The sequence shown here is derived from an EMBL/GenBank/DDBJ whole genome shotgun (WGS) entry which is preliminary data.</text>
</comment>
<dbReference type="AlphaFoldDB" id="A0A371G0P6"/>
<evidence type="ECO:0000313" key="3">
    <source>
        <dbReference type="EMBL" id="RDX84118.1"/>
    </source>
</evidence>
<dbReference type="OrthoDB" id="9514740at2759"/>
<dbReference type="Pfam" id="PF13862">
    <property type="entry name" value="BCCIP"/>
    <property type="match status" value="1"/>
</dbReference>
<protein>
    <submittedName>
        <fullName evidence="3">Protein BCCIP-like protein</fullName>
    </submittedName>
</protein>
<evidence type="ECO:0000313" key="4">
    <source>
        <dbReference type="Proteomes" id="UP000257109"/>
    </source>
</evidence>
<gene>
    <name evidence="3" type="ORF">CR513_34882</name>
</gene>
<accession>A0A371G0P6</accession>
<comment type="similarity">
    <text evidence="1">Belongs to the BCP1 family.</text>
</comment>
<organism evidence="3 4">
    <name type="scientific">Mucuna pruriens</name>
    <name type="common">Velvet bean</name>
    <name type="synonym">Dolichos pruriens</name>
    <dbReference type="NCBI Taxonomy" id="157652"/>
    <lineage>
        <taxon>Eukaryota</taxon>
        <taxon>Viridiplantae</taxon>
        <taxon>Streptophyta</taxon>
        <taxon>Embryophyta</taxon>
        <taxon>Tracheophyta</taxon>
        <taxon>Spermatophyta</taxon>
        <taxon>Magnoliopsida</taxon>
        <taxon>eudicotyledons</taxon>
        <taxon>Gunneridae</taxon>
        <taxon>Pentapetalae</taxon>
        <taxon>rosids</taxon>
        <taxon>fabids</taxon>
        <taxon>Fabales</taxon>
        <taxon>Fabaceae</taxon>
        <taxon>Papilionoideae</taxon>
        <taxon>50 kb inversion clade</taxon>
        <taxon>NPAAA clade</taxon>
        <taxon>indigoferoid/millettioid clade</taxon>
        <taxon>Phaseoleae</taxon>
        <taxon>Mucuna</taxon>
    </lineage>
</organism>
<dbReference type="Proteomes" id="UP000257109">
    <property type="component" value="Unassembled WGS sequence"/>
</dbReference>
<dbReference type="GO" id="GO:0005634">
    <property type="term" value="C:nucleus"/>
    <property type="evidence" value="ECO:0007669"/>
    <property type="project" value="TreeGrafter"/>
</dbReference>
<evidence type="ECO:0000256" key="2">
    <source>
        <dbReference type="SAM" id="MobiDB-lite"/>
    </source>
</evidence>
<sequence>MSEVWHLLKKSLPCKPQSSEVHDPKASRSTQRKKQVKIETQEEKHVSHEIFVDRSSGEIKICQCYPCSHQGNEDGKGVQEPYPLTSTKRVISSSKSHCVDCDECYVFSKKKVPRQKDSNVPPTSIPHHQFKERLKSIDTVEEEHDDIPEHSVIQLEREGSSYKIIKQICQDSYIDCEGKVAHIGCVLRVQNKQVTFAYFEECREMVRVKSERLQNEHPRCLVDGNELLRFHGTTIACSLGLNASCTLCTLDQCGVCQILRHGFEANQEFHGVLGVYTTCTSGKAIDSISSSNNNSVPRKSVMVCRVLAGRIHHNPPLEIKEMIDHGFDSLVKKMSDQSQIEELIVLNPRAVLPCFLKSNTKTLGRPKRHRQRLKSWPITFSPFARALALSRMPSLSTPKRLSHNPTPKEPELSDSSDEDFDGVVQADFSFFDPKSDDFHGAKTLLQPYLDNQEWDLSGFVDLILGQTTVGTLVKIEDDEDEGIFALVTALNLYRYREHTCIVSIKDFLLHKARREKGVADHLRLLLGEQARDVGLLVSQRMVNLPPQLLPPLYDALFDEVSWATEDEPTEELRNSFKFKHYIILTKIYVKNVEQKRKPSNDSDEVTIYIKLEDEIFHKIILQKNIKLEVLGNVKYFFGLDIVNSVKGICLLQKKYTLQLLEDSGFLASKPLSLIMDPNNKLNSSDGKPLPNV</sequence>